<accession>A0ABV5JNF3</accession>
<protein>
    <submittedName>
        <fullName evidence="2">Uncharacterized protein</fullName>
    </submittedName>
</protein>
<dbReference type="Proteomes" id="UP001589700">
    <property type="component" value="Unassembled WGS sequence"/>
</dbReference>
<keyword evidence="3" id="KW-1185">Reference proteome</keyword>
<evidence type="ECO:0000256" key="1">
    <source>
        <dbReference type="SAM" id="MobiDB-lite"/>
    </source>
</evidence>
<organism evidence="2 3">
    <name type="scientific">Dietzia aerolata</name>
    <dbReference type="NCBI Taxonomy" id="595984"/>
    <lineage>
        <taxon>Bacteria</taxon>
        <taxon>Bacillati</taxon>
        <taxon>Actinomycetota</taxon>
        <taxon>Actinomycetes</taxon>
        <taxon>Mycobacteriales</taxon>
        <taxon>Dietziaceae</taxon>
        <taxon>Dietzia</taxon>
    </lineage>
</organism>
<evidence type="ECO:0000313" key="3">
    <source>
        <dbReference type="Proteomes" id="UP001589700"/>
    </source>
</evidence>
<sequence length="55" mass="5783">MATGPARRNGDGPGDTGTDFDLGLTPIRDQLAHLETLVGVPPEGVTQKEVAPEER</sequence>
<proteinExistence type="predicted"/>
<dbReference type="EMBL" id="JBHMDY010000001">
    <property type="protein sequence ID" value="MFB9258470.1"/>
    <property type="molecule type" value="Genomic_DNA"/>
</dbReference>
<reference evidence="2 3" key="1">
    <citation type="submission" date="2024-09" db="EMBL/GenBank/DDBJ databases">
        <authorList>
            <person name="Sun Q."/>
            <person name="Mori K."/>
        </authorList>
    </citation>
    <scope>NUCLEOTIDE SEQUENCE [LARGE SCALE GENOMIC DNA]</scope>
    <source>
        <strain evidence="2 3">CCM 7659</strain>
    </source>
</reference>
<gene>
    <name evidence="2" type="ORF">ACFFVD_01480</name>
</gene>
<name>A0ABV5JNF3_9ACTN</name>
<feature type="region of interest" description="Disordered" evidence="1">
    <location>
        <begin position="1"/>
        <end position="22"/>
    </location>
</feature>
<evidence type="ECO:0000313" key="2">
    <source>
        <dbReference type="EMBL" id="MFB9258470.1"/>
    </source>
</evidence>
<comment type="caution">
    <text evidence="2">The sequence shown here is derived from an EMBL/GenBank/DDBJ whole genome shotgun (WGS) entry which is preliminary data.</text>
</comment>
<dbReference type="RefSeq" id="WP_182633405.1">
    <property type="nucleotide sequence ID" value="NZ_JAALDM010000285.1"/>
</dbReference>